<dbReference type="AlphaFoldDB" id="A0A1F6Y511"/>
<accession>A0A1F6Y511</accession>
<protein>
    <recommendedName>
        <fullName evidence="3">J domain-containing protein</fullName>
    </recommendedName>
</protein>
<dbReference type="InterPro" id="IPR001623">
    <property type="entry name" value="DnaJ_domain"/>
</dbReference>
<dbReference type="SMART" id="SM00271">
    <property type="entry name" value="DnaJ"/>
    <property type="match status" value="1"/>
</dbReference>
<dbReference type="PANTHER" id="PTHR44145">
    <property type="entry name" value="DNAJ HOMOLOG SUBFAMILY A MEMBER 3, MITOCHONDRIAL"/>
    <property type="match status" value="1"/>
</dbReference>
<dbReference type="PROSITE" id="PS50076">
    <property type="entry name" value="DNAJ_2"/>
    <property type="match status" value="1"/>
</dbReference>
<evidence type="ECO:0000256" key="1">
    <source>
        <dbReference type="ARBA" id="ARBA00023186"/>
    </source>
</evidence>
<dbReference type="Gene3D" id="1.10.287.110">
    <property type="entry name" value="DnaJ domain"/>
    <property type="match status" value="1"/>
</dbReference>
<gene>
    <name evidence="4" type="ORF">A3G98_00900</name>
</gene>
<dbReference type="Proteomes" id="UP000178661">
    <property type="component" value="Unassembled WGS sequence"/>
</dbReference>
<comment type="caution">
    <text evidence="4">The sequence shown here is derived from an EMBL/GenBank/DDBJ whole genome shotgun (WGS) entry which is preliminary data.</text>
</comment>
<dbReference type="InterPro" id="IPR051938">
    <property type="entry name" value="Apopto_cytoskel_mod"/>
</dbReference>
<dbReference type="PANTHER" id="PTHR44145:SF3">
    <property type="entry name" value="DNAJ HOMOLOG SUBFAMILY A MEMBER 3, MITOCHONDRIAL"/>
    <property type="match status" value="1"/>
</dbReference>
<keyword evidence="1" id="KW-0143">Chaperone</keyword>
<reference evidence="4 5" key="1">
    <citation type="journal article" date="2016" name="Nat. Commun.">
        <title>Thousands of microbial genomes shed light on interconnected biogeochemical processes in an aquifer system.</title>
        <authorList>
            <person name="Anantharaman K."/>
            <person name="Brown C.T."/>
            <person name="Hug L.A."/>
            <person name="Sharon I."/>
            <person name="Castelle C.J."/>
            <person name="Probst A.J."/>
            <person name="Thomas B.C."/>
            <person name="Singh A."/>
            <person name="Wilkins M.J."/>
            <person name="Karaoz U."/>
            <person name="Brodie E.L."/>
            <person name="Williams K.H."/>
            <person name="Hubbard S.S."/>
            <person name="Banfield J.F."/>
        </authorList>
    </citation>
    <scope>NUCLEOTIDE SEQUENCE [LARGE SCALE GENOMIC DNA]</scope>
</reference>
<dbReference type="PRINTS" id="PR00625">
    <property type="entry name" value="JDOMAIN"/>
</dbReference>
<feature type="compositionally biased region" description="Basic and acidic residues" evidence="2">
    <location>
        <begin position="13"/>
        <end position="27"/>
    </location>
</feature>
<name>A0A1F6Y511_9BACT</name>
<feature type="domain" description="J" evidence="3">
    <location>
        <begin position="302"/>
        <end position="374"/>
    </location>
</feature>
<evidence type="ECO:0000313" key="4">
    <source>
        <dbReference type="EMBL" id="OGJ01457.1"/>
    </source>
</evidence>
<dbReference type="SUPFAM" id="SSF46565">
    <property type="entry name" value="Chaperone J-domain"/>
    <property type="match status" value="1"/>
</dbReference>
<organism evidence="4 5">
    <name type="scientific">Candidatus Nomurabacteria bacterium RIFCSPLOWO2_12_FULL_37_8</name>
    <dbReference type="NCBI Taxonomy" id="1801793"/>
    <lineage>
        <taxon>Bacteria</taxon>
        <taxon>Candidatus Nomuraibacteriota</taxon>
    </lineage>
</organism>
<dbReference type="CDD" id="cd06257">
    <property type="entry name" value="DnaJ"/>
    <property type="match status" value="1"/>
</dbReference>
<dbReference type="EMBL" id="MFVR01000020">
    <property type="protein sequence ID" value="OGJ01457.1"/>
    <property type="molecule type" value="Genomic_DNA"/>
</dbReference>
<evidence type="ECO:0000256" key="2">
    <source>
        <dbReference type="SAM" id="MobiDB-lite"/>
    </source>
</evidence>
<dbReference type="Pfam" id="PF00226">
    <property type="entry name" value="DnaJ"/>
    <property type="match status" value="1"/>
</dbReference>
<evidence type="ECO:0000313" key="5">
    <source>
        <dbReference type="Proteomes" id="UP000178661"/>
    </source>
</evidence>
<sequence length="375" mass="42415">MENFRAMLGRLSGKKERPKPKEMEPSGFEKYKGWCEQLLSDFEQNFDPKDKTKTQDIYRQAKRLSEIIIGAVNDIAYGSAIFGDSSSALGGIGRKDLSARNQNAQALGGQVRVLLIEIDRSMNAMAGVVNKQTLENECGQILPIKANLQEGVHINDFSFTHNYLAQLRANNRKASDYASVLHNVKDVQAIIRKEDLQAVSGVYRSINLDRNFWHAIYEDIMSTDPQVYNGGFLNNLQYIKFNCLGKICDTYERAYSKDGLSASDKGIAAILGIRGSEDLEASLDEDKIPDLNIPDSFIEQKSFFQILGINPKDLMGKTEGEIKKLLRTNYYDLAKRCHPDITANKEKEEEFKKLDEAYKILVDPVKRINYIKYGN</sequence>
<dbReference type="InterPro" id="IPR036869">
    <property type="entry name" value="J_dom_sf"/>
</dbReference>
<evidence type="ECO:0000259" key="3">
    <source>
        <dbReference type="PROSITE" id="PS50076"/>
    </source>
</evidence>
<proteinExistence type="predicted"/>
<feature type="region of interest" description="Disordered" evidence="2">
    <location>
        <begin position="1"/>
        <end position="27"/>
    </location>
</feature>